<dbReference type="VEuPathDB" id="FungiDB:PV07_09467"/>
<evidence type="ECO:0000313" key="2">
    <source>
        <dbReference type="Proteomes" id="UP000054466"/>
    </source>
</evidence>
<organism evidence="1 2">
    <name type="scientific">Cladophialophora immunda</name>
    <dbReference type="NCBI Taxonomy" id="569365"/>
    <lineage>
        <taxon>Eukaryota</taxon>
        <taxon>Fungi</taxon>
        <taxon>Dikarya</taxon>
        <taxon>Ascomycota</taxon>
        <taxon>Pezizomycotina</taxon>
        <taxon>Eurotiomycetes</taxon>
        <taxon>Chaetothyriomycetidae</taxon>
        <taxon>Chaetothyriales</taxon>
        <taxon>Herpotrichiellaceae</taxon>
        <taxon>Cladophialophora</taxon>
    </lineage>
</organism>
<dbReference type="Proteomes" id="UP000054466">
    <property type="component" value="Unassembled WGS sequence"/>
</dbReference>
<dbReference type="GeneID" id="27348661"/>
<evidence type="ECO:0000313" key="1">
    <source>
        <dbReference type="EMBL" id="KIW26367.1"/>
    </source>
</evidence>
<proteinExistence type="predicted"/>
<gene>
    <name evidence="1" type="ORF">PV07_09467</name>
</gene>
<dbReference type="RefSeq" id="XP_016246583.1">
    <property type="nucleotide sequence ID" value="XM_016396727.1"/>
</dbReference>
<evidence type="ECO:0008006" key="3">
    <source>
        <dbReference type="Google" id="ProtNLM"/>
    </source>
</evidence>
<protein>
    <recommendedName>
        <fullName evidence="3">GST C-terminal domain-containing protein</fullName>
    </recommendedName>
</protein>
<reference evidence="1 2" key="1">
    <citation type="submission" date="2015-01" db="EMBL/GenBank/DDBJ databases">
        <title>The Genome Sequence of Cladophialophora immunda CBS83496.</title>
        <authorList>
            <consortium name="The Broad Institute Genomics Platform"/>
            <person name="Cuomo C."/>
            <person name="de Hoog S."/>
            <person name="Gorbushina A."/>
            <person name="Stielow B."/>
            <person name="Teixiera M."/>
            <person name="Abouelleil A."/>
            <person name="Chapman S.B."/>
            <person name="Priest M."/>
            <person name="Young S.K."/>
            <person name="Wortman J."/>
            <person name="Nusbaum C."/>
            <person name="Birren B."/>
        </authorList>
    </citation>
    <scope>NUCLEOTIDE SEQUENCE [LARGE SCALE GENOMIC DNA]</scope>
    <source>
        <strain evidence="1 2">CBS 83496</strain>
    </source>
</reference>
<dbReference type="HOGENOM" id="CLU_2542384_0_0_1"/>
<sequence>MEKNATELRASLAALLPDDPRQWIYNNKPTALDAHLVPFIARLTDVGWANLIPQKLREYASWAWQGHEWSTLMAGRTPMVPPR</sequence>
<name>A0A0D2AMP6_9EURO</name>
<keyword evidence="2" id="KW-1185">Reference proteome</keyword>
<dbReference type="AlphaFoldDB" id="A0A0D2AMP6"/>
<dbReference type="OrthoDB" id="4218506at2759"/>
<dbReference type="EMBL" id="KN847044">
    <property type="protein sequence ID" value="KIW26367.1"/>
    <property type="molecule type" value="Genomic_DNA"/>
</dbReference>
<accession>A0A0D2AMP6</accession>